<accession>A0A9P6CH21</accession>
<evidence type="ECO:0000313" key="3">
    <source>
        <dbReference type="EMBL" id="KAF9465951.1"/>
    </source>
</evidence>
<feature type="chain" id="PRO_5040510119" evidence="2">
    <location>
        <begin position="16"/>
        <end position="242"/>
    </location>
</feature>
<evidence type="ECO:0000256" key="2">
    <source>
        <dbReference type="SAM" id="SignalP"/>
    </source>
</evidence>
<gene>
    <name evidence="3" type="ORF">BDZ94DRAFT_1252657</name>
</gene>
<reference evidence="3" key="1">
    <citation type="submission" date="2020-11" db="EMBL/GenBank/DDBJ databases">
        <authorList>
            <consortium name="DOE Joint Genome Institute"/>
            <person name="Ahrendt S."/>
            <person name="Riley R."/>
            <person name="Andreopoulos W."/>
            <person name="Labutti K."/>
            <person name="Pangilinan J."/>
            <person name="Ruiz-Duenas F.J."/>
            <person name="Barrasa J.M."/>
            <person name="Sanchez-Garcia M."/>
            <person name="Camarero S."/>
            <person name="Miyauchi S."/>
            <person name="Serrano A."/>
            <person name="Linde D."/>
            <person name="Babiker R."/>
            <person name="Drula E."/>
            <person name="Ayuso-Fernandez I."/>
            <person name="Pacheco R."/>
            <person name="Padilla G."/>
            <person name="Ferreira P."/>
            <person name="Barriuso J."/>
            <person name="Kellner H."/>
            <person name="Castanera R."/>
            <person name="Alfaro M."/>
            <person name="Ramirez L."/>
            <person name="Pisabarro A.G."/>
            <person name="Kuo A."/>
            <person name="Tritt A."/>
            <person name="Lipzen A."/>
            <person name="He G."/>
            <person name="Yan M."/>
            <person name="Ng V."/>
            <person name="Cullen D."/>
            <person name="Martin F."/>
            <person name="Rosso M.-N."/>
            <person name="Henrissat B."/>
            <person name="Hibbett D."/>
            <person name="Martinez A.T."/>
            <person name="Grigoriev I.V."/>
        </authorList>
    </citation>
    <scope>NUCLEOTIDE SEQUENCE</scope>
    <source>
        <strain evidence="3">CBS 247.69</strain>
    </source>
</reference>
<proteinExistence type="predicted"/>
<keyword evidence="2" id="KW-0732">Signal</keyword>
<dbReference type="OrthoDB" id="10655884at2759"/>
<organism evidence="3 4">
    <name type="scientific">Collybia nuda</name>
    <dbReference type="NCBI Taxonomy" id="64659"/>
    <lineage>
        <taxon>Eukaryota</taxon>
        <taxon>Fungi</taxon>
        <taxon>Dikarya</taxon>
        <taxon>Basidiomycota</taxon>
        <taxon>Agaricomycotina</taxon>
        <taxon>Agaricomycetes</taxon>
        <taxon>Agaricomycetidae</taxon>
        <taxon>Agaricales</taxon>
        <taxon>Tricholomatineae</taxon>
        <taxon>Clitocybaceae</taxon>
        <taxon>Collybia</taxon>
    </lineage>
</organism>
<comment type="caution">
    <text evidence="3">The sequence shown here is derived from an EMBL/GenBank/DDBJ whole genome shotgun (WGS) entry which is preliminary data.</text>
</comment>
<dbReference type="EMBL" id="MU150244">
    <property type="protein sequence ID" value="KAF9465951.1"/>
    <property type="molecule type" value="Genomic_DNA"/>
</dbReference>
<name>A0A9P6CH21_9AGAR</name>
<feature type="signal peptide" evidence="2">
    <location>
        <begin position="1"/>
        <end position="15"/>
    </location>
</feature>
<evidence type="ECO:0000313" key="4">
    <source>
        <dbReference type="Proteomes" id="UP000807353"/>
    </source>
</evidence>
<sequence>MIYLIFTVSIAHLSGFKLRQQQQQQQQQQQAQSNHTGINRSTTMALQTQLHLLNCLEALTSISGTWELARRCWRTLDKLMDMEGLKPKPAAPEPSRNPGPVEVVGLGKRKRDDGVEDTELGGSSRLPLITSQFWGGQERTINPPAPHGGDISSFSQGGINQSQSLMGWNPSSGGDLTDHSVSASMPISAESFDLSAFASARWLPEVLNVPEAVPVGLDGVWDGEWDEGFWAQSLHFGLDGGG</sequence>
<feature type="region of interest" description="Disordered" evidence="1">
    <location>
        <begin position="84"/>
        <end position="122"/>
    </location>
</feature>
<protein>
    <submittedName>
        <fullName evidence="3">Uncharacterized protein</fullName>
    </submittedName>
</protein>
<dbReference type="AlphaFoldDB" id="A0A9P6CH21"/>
<dbReference type="Proteomes" id="UP000807353">
    <property type="component" value="Unassembled WGS sequence"/>
</dbReference>
<keyword evidence="4" id="KW-1185">Reference proteome</keyword>
<evidence type="ECO:0000256" key="1">
    <source>
        <dbReference type="SAM" id="MobiDB-lite"/>
    </source>
</evidence>